<dbReference type="Proteomes" id="UP000317316">
    <property type="component" value="Unassembled WGS sequence"/>
</dbReference>
<dbReference type="PANTHER" id="PTHR47504:SF6">
    <property type="entry name" value="ARAC-FAMILY TRANSCRIPTIONAL REGULATOR"/>
    <property type="match status" value="1"/>
</dbReference>
<keyword evidence="2" id="KW-0238">DNA-binding</keyword>
<evidence type="ECO:0000259" key="4">
    <source>
        <dbReference type="PROSITE" id="PS01124"/>
    </source>
</evidence>
<evidence type="ECO:0000313" key="6">
    <source>
        <dbReference type="Proteomes" id="UP000317316"/>
    </source>
</evidence>
<reference evidence="5 6" key="1">
    <citation type="submission" date="2019-05" db="EMBL/GenBank/DDBJ databases">
        <title>Psychrobacillus vulpis sp. nov., a new species isolated from feces of a red fox that inhabits in The Tablas de Daimiel Natural Park, Albacete, Spain.</title>
        <authorList>
            <person name="Rodriguez M."/>
            <person name="Reina J.C."/>
            <person name="Bejar V."/>
            <person name="Llamas I."/>
        </authorList>
    </citation>
    <scope>NUCLEOTIDE SEQUENCE [LARGE SCALE GENOMIC DNA]</scope>
    <source>
        <strain evidence="5 6">NEAU-3TGS17</strain>
    </source>
</reference>
<dbReference type="Gene3D" id="2.60.120.260">
    <property type="entry name" value="Galactose-binding domain-like"/>
    <property type="match status" value="1"/>
</dbReference>
<comment type="caution">
    <text evidence="5">The sequence shown here is derived from an EMBL/GenBank/DDBJ whole genome shotgun (WGS) entry which is preliminary data.</text>
</comment>
<dbReference type="GO" id="GO:0003700">
    <property type="term" value="F:DNA-binding transcription factor activity"/>
    <property type="evidence" value="ECO:0007669"/>
    <property type="project" value="InterPro"/>
</dbReference>
<dbReference type="InterPro" id="IPR009057">
    <property type="entry name" value="Homeodomain-like_sf"/>
</dbReference>
<dbReference type="PANTHER" id="PTHR47504">
    <property type="entry name" value="RIGHT ORIGIN-BINDING PROTEIN"/>
    <property type="match status" value="1"/>
</dbReference>
<dbReference type="SMART" id="SM00342">
    <property type="entry name" value="HTH_ARAC"/>
    <property type="match status" value="1"/>
</dbReference>
<evidence type="ECO:0000256" key="1">
    <source>
        <dbReference type="ARBA" id="ARBA00023015"/>
    </source>
</evidence>
<dbReference type="SUPFAM" id="SSF46689">
    <property type="entry name" value="Homeodomain-like"/>
    <property type="match status" value="2"/>
</dbReference>
<dbReference type="InterPro" id="IPR020449">
    <property type="entry name" value="Tscrpt_reg_AraC-type_HTH"/>
</dbReference>
<sequence length="295" mass="34550">MHEPVNIIQETVNWLETKIDKSIKNEEIVQFTGYSFYHFHRLFQEHVGMSLHEYVRQRRITSAATKLIYSDTRILDIAFSYQFESQESFTRAFRKVYGLPPGKYRRLMRTLLEEENQQEVEKMEGWFLSGTNSERYEISRDFENVLKGNASGQLRSKGQISKEDFGTVMQQFNAKEWLGKRVKLSCFIQTKDVENSAGLWMRVDGKDGDTLQFDNMQDRPIIGTTGWNHYWVVLDVPVNAGAIYFGVMLQGAGKVWMDEFTFFEVDEKTPSTNMMMPENMPNKPVNLNFELEFEM</sequence>
<dbReference type="PRINTS" id="PR00032">
    <property type="entry name" value="HTHARAC"/>
</dbReference>
<dbReference type="InterPro" id="IPR018060">
    <property type="entry name" value="HTH_AraC"/>
</dbReference>
<name>A0A544T1E3_9BACI</name>
<dbReference type="EMBL" id="VDGH01000009">
    <property type="protein sequence ID" value="TQR11269.1"/>
    <property type="molecule type" value="Genomic_DNA"/>
</dbReference>
<evidence type="ECO:0000313" key="5">
    <source>
        <dbReference type="EMBL" id="TQR11269.1"/>
    </source>
</evidence>
<dbReference type="AlphaFoldDB" id="A0A544T1E3"/>
<dbReference type="InterPro" id="IPR050959">
    <property type="entry name" value="MarA-like"/>
</dbReference>
<gene>
    <name evidence="5" type="ORF">FG382_15035</name>
</gene>
<dbReference type="PROSITE" id="PS01124">
    <property type="entry name" value="HTH_ARAC_FAMILY_2"/>
    <property type="match status" value="1"/>
</dbReference>
<dbReference type="PROSITE" id="PS00041">
    <property type="entry name" value="HTH_ARAC_FAMILY_1"/>
    <property type="match status" value="1"/>
</dbReference>
<organism evidence="5 6">
    <name type="scientific">Psychrobacillus lasiicapitis</name>
    <dbReference type="NCBI Taxonomy" id="1636719"/>
    <lineage>
        <taxon>Bacteria</taxon>
        <taxon>Bacillati</taxon>
        <taxon>Bacillota</taxon>
        <taxon>Bacilli</taxon>
        <taxon>Bacillales</taxon>
        <taxon>Bacillaceae</taxon>
        <taxon>Psychrobacillus</taxon>
    </lineage>
</organism>
<feature type="domain" description="HTH araC/xylS-type" evidence="4">
    <location>
        <begin position="9"/>
        <end position="107"/>
    </location>
</feature>
<keyword evidence="1" id="KW-0805">Transcription regulation</keyword>
<dbReference type="InterPro" id="IPR018062">
    <property type="entry name" value="HTH_AraC-typ_CS"/>
</dbReference>
<dbReference type="GO" id="GO:0043565">
    <property type="term" value="F:sequence-specific DNA binding"/>
    <property type="evidence" value="ECO:0007669"/>
    <property type="project" value="InterPro"/>
</dbReference>
<dbReference type="OrthoDB" id="8365150at2"/>
<keyword evidence="6" id="KW-1185">Reference proteome</keyword>
<keyword evidence="3" id="KW-0804">Transcription</keyword>
<evidence type="ECO:0000256" key="2">
    <source>
        <dbReference type="ARBA" id="ARBA00023125"/>
    </source>
</evidence>
<accession>A0A544T1E3</accession>
<protein>
    <submittedName>
        <fullName evidence="5">Helix-turn-helix transcriptional regulator</fullName>
    </submittedName>
</protein>
<evidence type="ECO:0000256" key="3">
    <source>
        <dbReference type="ARBA" id="ARBA00023163"/>
    </source>
</evidence>
<dbReference type="Gene3D" id="1.10.10.60">
    <property type="entry name" value="Homeodomain-like"/>
    <property type="match status" value="2"/>
</dbReference>
<proteinExistence type="predicted"/>
<dbReference type="Pfam" id="PF12833">
    <property type="entry name" value="HTH_18"/>
    <property type="match status" value="1"/>
</dbReference>